<dbReference type="InterPro" id="IPR005025">
    <property type="entry name" value="FMN_Rdtase-like_dom"/>
</dbReference>
<comment type="caution">
    <text evidence="2">The sequence shown here is derived from an EMBL/GenBank/DDBJ whole genome shotgun (WGS) entry which is preliminary data.</text>
</comment>
<evidence type="ECO:0000313" key="3">
    <source>
        <dbReference type="Proteomes" id="UP000051248"/>
    </source>
</evidence>
<dbReference type="PATRIC" id="fig|1423775.4.peg.1409"/>
<organism evidence="2 3">
    <name type="scientific">Companilactobacillus nodensis DSM 19682 = JCM 14932 = NBRC 107160</name>
    <dbReference type="NCBI Taxonomy" id="1423775"/>
    <lineage>
        <taxon>Bacteria</taxon>
        <taxon>Bacillati</taxon>
        <taxon>Bacillota</taxon>
        <taxon>Bacilli</taxon>
        <taxon>Lactobacillales</taxon>
        <taxon>Lactobacillaceae</taxon>
        <taxon>Companilactobacillus</taxon>
    </lineage>
</organism>
<dbReference type="Gene3D" id="3.40.50.360">
    <property type="match status" value="1"/>
</dbReference>
<dbReference type="GO" id="GO:0005829">
    <property type="term" value="C:cytosol"/>
    <property type="evidence" value="ECO:0007669"/>
    <property type="project" value="TreeGrafter"/>
</dbReference>
<evidence type="ECO:0000313" key="2">
    <source>
        <dbReference type="EMBL" id="KRK79017.1"/>
    </source>
</evidence>
<dbReference type="InterPro" id="IPR029039">
    <property type="entry name" value="Flavoprotein-like_sf"/>
</dbReference>
<dbReference type="EMBL" id="AZDZ01000019">
    <property type="protein sequence ID" value="KRK79017.1"/>
    <property type="molecule type" value="Genomic_DNA"/>
</dbReference>
<keyword evidence="3" id="KW-1185">Reference proteome</keyword>
<dbReference type="InterPro" id="IPR050712">
    <property type="entry name" value="NAD(P)H-dep_reductase"/>
</dbReference>
<reference evidence="2 3" key="1">
    <citation type="journal article" date="2015" name="Genome Announc.">
        <title>Expanding the biotechnology potential of lactobacilli through comparative genomics of 213 strains and associated genera.</title>
        <authorList>
            <person name="Sun Z."/>
            <person name="Harris H.M."/>
            <person name="McCann A."/>
            <person name="Guo C."/>
            <person name="Argimon S."/>
            <person name="Zhang W."/>
            <person name="Yang X."/>
            <person name="Jeffery I.B."/>
            <person name="Cooney J.C."/>
            <person name="Kagawa T.F."/>
            <person name="Liu W."/>
            <person name="Song Y."/>
            <person name="Salvetti E."/>
            <person name="Wrobel A."/>
            <person name="Rasinkangas P."/>
            <person name="Parkhill J."/>
            <person name="Rea M.C."/>
            <person name="O'Sullivan O."/>
            <person name="Ritari J."/>
            <person name="Douillard F.P."/>
            <person name="Paul Ross R."/>
            <person name="Yang R."/>
            <person name="Briner A.E."/>
            <person name="Felis G.E."/>
            <person name="de Vos W.M."/>
            <person name="Barrangou R."/>
            <person name="Klaenhammer T.R."/>
            <person name="Caufield P.W."/>
            <person name="Cui Y."/>
            <person name="Zhang H."/>
            <person name="O'Toole P.W."/>
        </authorList>
    </citation>
    <scope>NUCLEOTIDE SEQUENCE [LARGE SCALE GENOMIC DNA]</scope>
    <source>
        <strain evidence="2 3">DSM 19682</strain>
    </source>
</reference>
<gene>
    <name evidence="2" type="ORF">FD03_GL001379</name>
</gene>
<dbReference type="PANTHER" id="PTHR30543:SF21">
    <property type="entry name" value="NAD(P)H-DEPENDENT FMN REDUCTASE LOT6"/>
    <property type="match status" value="1"/>
</dbReference>
<dbReference type="eggNOG" id="COG0431">
    <property type="taxonomic scope" value="Bacteria"/>
</dbReference>
<evidence type="ECO:0000259" key="1">
    <source>
        <dbReference type="Pfam" id="PF03358"/>
    </source>
</evidence>
<dbReference type="Pfam" id="PF03358">
    <property type="entry name" value="FMN_red"/>
    <property type="match status" value="1"/>
</dbReference>
<dbReference type="PANTHER" id="PTHR30543">
    <property type="entry name" value="CHROMATE REDUCTASE"/>
    <property type="match status" value="1"/>
</dbReference>
<dbReference type="STRING" id="1423775.FD03_GL001379"/>
<proteinExistence type="predicted"/>
<dbReference type="AlphaFoldDB" id="A0A0R1KDQ4"/>
<dbReference type="GO" id="GO:0010181">
    <property type="term" value="F:FMN binding"/>
    <property type="evidence" value="ECO:0007669"/>
    <property type="project" value="TreeGrafter"/>
</dbReference>
<dbReference type="GO" id="GO:0016491">
    <property type="term" value="F:oxidoreductase activity"/>
    <property type="evidence" value="ECO:0007669"/>
    <property type="project" value="InterPro"/>
</dbReference>
<dbReference type="SUPFAM" id="SSF52218">
    <property type="entry name" value="Flavoproteins"/>
    <property type="match status" value="1"/>
</dbReference>
<accession>A0A0R1KDQ4</accession>
<feature type="domain" description="NADPH-dependent FMN reductase-like" evidence="1">
    <location>
        <begin position="5"/>
        <end position="120"/>
    </location>
</feature>
<name>A0A0R1KDQ4_9LACO</name>
<dbReference type="Proteomes" id="UP000051248">
    <property type="component" value="Unassembled WGS sequence"/>
</dbReference>
<sequence length="168" mass="19198">MNSNADIEYTWLDLRDYEMPMYDHEETPLEEHIHDLNTVEGKWLDALEAQDGYVILTPEYDRAIPGGLKNALDLVGPETARKPVKVIAYSHFSDGGIVAANSFVAILQMLKMIVLPEPVLLWFADNNFNEDGTLNSADENTEHFAERLDSAFKEIDFYSRVLKENKFE</sequence>
<protein>
    <submittedName>
        <fullName evidence="2">Flavoprotein</fullName>
    </submittedName>
</protein>